<keyword evidence="6" id="KW-1133">Transmembrane helix</keyword>
<keyword evidence="10" id="KW-1185">Reference proteome</keyword>
<dbReference type="SUPFAM" id="SSF58104">
    <property type="entry name" value="Methyl-accepting chemotaxis protein (MCP) signaling domain"/>
    <property type="match status" value="1"/>
</dbReference>
<proteinExistence type="inferred from homology"/>
<evidence type="ECO:0000259" key="8">
    <source>
        <dbReference type="PROSITE" id="PS50885"/>
    </source>
</evidence>
<sequence length="744" mass="78407">MTLRRQILLLPLLPVAIVLALMIGGMVYVGQHSLSLTYRQARVDAQEVLRSALDAKLTEAASLAVFISNMPSIRKAVAARDDMDLESRFKESFSELREQAGVKQLQFHIPPATSLIRLHQLDKRGDDLSEYRHIIVEANRSARVLTGVERGAFGVGLRGVAPVSHEGKHVGTVEIGFDMDDVFLKNLSAMTANNYEFYLVPNAAAAAAGDADPSGVKRVASSHGGPEFLTPEVVMTALSGKDHAFRMDLDGVTQVGSAYVMRDFSGDAVGVVVTVSPSMLATELATLEITVTALALIASLTLSGGIAWLFSNRLIATMARLSRATREVAEGRADTAIEGAERRDEIGDMARALQVFRENLAETARMSAALRAEEEAARRSEAARAAQERAALAAQAQVEAAAAQQRQHLEAEEREAARRRAERARAQLEEQERVVSALAAGLEALSRGDLGCTLEAALPGEYDRLRAHFNSAVEQLALALQQIGTSAGRIDSEAGKLAQIGTTLAQSTERNAAALEETAAALTELTASVSSAAEGAVAARDMAAVARGKAESGAQVVRDAVGAMAQIEGSSQAISRITGVIDDIAFQTNLLALNAGVEAARAGEAGRGFAVVASEVRALAQRSSEAAREISGLISTSSTQVQSGVKLVGQTGEALAQIVASVRDIYDRMGEIAASAGEQANGIAEINGVVSQLDQTTQRTAEMSDQSAAAGRALAAEGGELIQTVQRFHFGPAQHSLGARFAAE</sequence>
<dbReference type="FunFam" id="1.10.287.950:FF:000001">
    <property type="entry name" value="Methyl-accepting chemotaxis sensory transducer"/>
    <property type="match status" value="1"/>
</dbReference>
<dbReference type="RefSeq" id="WP_161346832.1">
    <property type="nucleotide sequence ID" value="NZ_BMGW01000007.1"/>
</dbReference>
<dbReference type="SMART" id="SM00304">
    <property type="entry name" value="HAMP"/>
    <property type="match status" value="2"/>
</dbReference>
<feature type="domain" description="HAMP" evidence="8">
    <location>
        <begin position="312"/>
        <end position="365"/>
    </location>
</feature>
<comment type="caution">
    <text evidence="9">The sequence shown here is derived from an EMBL/GenBank/DDBJ whole genome shotgun (WGS) entry which is preliminary data.</text>
</comment>
<dbReference type="AlphaFoldDB" id="A0A6L8VJ73"/>
<gene>
    <name evidence="9" type="ORF">GS660_12135</name>
</gene>
<dbReference type="PROSITE" id="PS50885">
    <property type="entry name" value="HAMP"/>
    <property type="match status" value="2"/>
</dbReference>
<feature type="domain" description="HAMP" evidence="8">
    <location>
        <begin position="429"/>
        <end position="481"/>
    </location>
</feature>
<dbReference type="SMART" id="SM00283">
    <property type="entry name" value="MA"/>
    <property type="match status" value="1"/>
</dbReference>
<reference evidence="9 10" key="1">
    <citation type="submission" date="2020-01" db="EMBL/GenBank/DDBJ databases">
        <title>Frigidibacter albus SP32T (=CGMCC 1.13995T).</title>
        <authorList>
            <person name="Liao X."/>
        </authorList>
    </citation>
    <scope>NUCLEOTIDE SEQUENCE [LARGE SCALE GENOMIC DNA]</scope>
    <source>
        <strain evidence="9 10">SP32</strain>
    </source>
</reference>
<dbReference type="OrthoDB" id="8482111at2"/>
<evidence type="ECO:0000256" key="4">
    <source>
        <dbReference type="PROSITE-ProRule" id="PRU00284"/>
    </source>
</evidence>
<dbReference type="Pfam" id="PF14827">
    <property type="entry name" value="dCache_3"/>
    <property type="match status" value="1"/>
</dbReference>
<evidence type="ECO:0000256" key="3">
    <source>
        <dbReference type="ARBA" id="ARBA00029447"/>
    </source>
</evidence>
<dbReference type="PROSITE" id="PS50111">
    <property type="entry name" value="CHEMOTAXIS_TRANSDUC_2"/>
    <property type="match status" value="1"/>
</dbReference>
<dbReference type="PANTHER" id="PTHR43531">
    <property type="entry name" value="PROTEIN ICFG"/>
    <property type="match status" value="1"/>
</dbReference>
<dbReference type="InterPro" id="IPR029150">
    <property type="entry name" value="dCache_3"/>
</dbReference>
<feature type="transmembrane region" description="Helical" evidence="6">
    <location>
        <begin position="7"/>
        <end position="29"/>
    </location>
</feature>
<dbReference type="GO" id="GO:0006935">
    <property type="term" value="P:chemotaxis"/>
    <property type="evidence" value="ECO:0007669"/>
    <property type="project" value="UniProtKB-KW"/>
</dbReference>
<dbReference type="EMBL" id="WWNR01000007">
    <property type="protein sequence ID" value="MZQ89841.1"/>
    <property type="molecule type" value="Genomic_DNA"/>
</dbReference>
<evidence type="ECO:0000256" key="6">
    <source>
        <dbReference type="SAM" id="Phobius"/>
    </source>
</evidence>
<keyword evidence="6" id="KW-0472">Membrane</keyword>
<dbReference type="SUPFAM" id="SSF158472">
    <property type="entry name" value="HAMP domain-like"/>
    <property type="match status" value="1"/>
</dbReference>
<dbReference type="Gene3D" id="6.10.340.10">
    <property type="match status" value="1"/>
</dbReference>
<dbReference type="InterPro" id="IPR029151">
    <property type="entry name" value="Sensor-like_sf"/>
</dbReference>
<comment type="subcellular location">
    <subcellularLocation>
        <location evidence="1">Membrane</location>
    </subcellularLocation>
</comment>
<evidence type="ECO:0000256" key="2">
    <source>
        <dbReference type="ARBA" id="ARBA00022500"/>
    </source>
</evidence>
<dbReference type="InterPro" id="IPR051310">
    <property type="entry name" value="MCP_chemotaxis"/>
</dbReference>
<dbReference type="InterPro" id="IPR003660">
    <property type="entry name" value="HAMP_dom"/>
</dbReference>
<evidence type="ECO:0000256" key="1">
    <source>
        <dbReference type="ARBA" id="ARBA00004370"/>
    </source>
</evidence>
<dbReference type="GO" id="GO:0007165">
    <property type="term" value="P:signal transduction"/>
    <property type="evidence" value="ECO:0007669"/>
    <property type="project" value="UniProtKB-KW"/>
</dbReference>
<evidence type="ECO:0000259" key="7">
    <source>
        <dbReference type="PROSITE" id="PS50111"/>
    </source>
</evidence>
<keyword evidence="4" id="KW-0807">Transducer</keyword>
<keyword evidence="2" id="KW-0145">Chemotaxis</keyword>
<dbReference type="Proteomes" id="UP000477083">
    <property type="component" value="Unassembled WGS sequence"/>
</dbReference>
<dbReference type="PANTHER" id="PTHR43531:SF11">
    <property type="entry name" value="METHYL-ACCEPTING CHEMOTAXIS PROTEIN 3"/>
    <property type="match status" value="1"/>
</dbReference>
<dbReference type="InterPro" id="IPR004089">
    <property type="entry name" value="MCPsignal_dom"/>
</dbReference>
<keyword evidence="6" id="KW-0812">Transmembrane</keyword>
<name>A0A6L8VJ73_9RHOB</name>
<feature type="domain" description="Methyl-accepting transducer" evidence="7">
    <location>
        <begin position="486"/>
        <end position="715"/>
    </location>
</feature>
<dbReference type="Gene3D" id="1.10.287.950">
    <property type="entry name" value="Methyl-accepting chemotaxis protein"/>
    <property type="match status" value="1"/>
</dbReference>
<dbReference type="Pfam" id="PF00672">
    <property type="entry name" value="HAMP"/>
    <property type="match status" value="1"/>
</dbReference>
<evidence type="ECO:0000313" key="10">
    <source>
        <dbReference type="Proteomes" id="UP000477083"/>
    </source>
</evidence>
<dbReference type="CDD" id="cd06225">
    <property type="entry name" value="HAMP"/>
    <property type="match status" value="1"/>
</dbReference>
<protein>
    <submittedName>
        <fullName evidence="9">HAMP domain-containing protein</fullName>
    </submittedName>
</protein>
<evidence type="ECO:0000313" key="9">
    <source>
        <dbReference type="EMBL" id="MZQ89841.1"/>
    </source>
</evidence>
<organism evidence="9 10">
    <name type="scientific">Frigidibacter albus</name>
    <dbReference type="NCBI Taxonomy" id="1465486"/>
    <lineage>
        <taxon>Bacteria</taxon>
        <taxon>Pseudomonadati</taxon>
        <taxon>Pseudomonadota</taxon>
        <taxon>Alphaproteobacteria</taxon>
        <taxon>Rhodobacterales</taxon>
        <taxon>Paracoccaceae</taxon>
        <taxon>Frigidibacter</taxon>
    </lineage>
</organism>
<dbReference type="GO" id="GO:0016020">
    <property type="term" value="C:membrane"/>
    <property type="evidence" value="ECO:0007669"/>
    <property type="project" value="UniProtKB-SubCell"/>
</dbReference>
<comment type="similarity">
    <text evidence="3">Belongs to the methyl-accepting chemotaxis (MCP) protein family.</text>
</comment>
<feature type="compositionally biased region" description="Basic and acidic residues" evidence="5">
    <location>
        <begin position="407"/>
        <end position="424"/>
    </location>
</feature>
<accession>A0A6L8VJ73</accession>
<dbReference type="SUPFAM" id="SSF103190">
    <property type="entry name" value="Sensory domain-like"/>
    <property type="match status" value="1"/>
</dbReference>
<feature type="region of interest" description="Disordered" evidence="5">
    <location>
        <begin position="403"/>
        <end position="424"/>
    </location>
</feature>
<dbReference type="CDD" id="cd11386">
    <property type="entry name" value="MCP_signal"/>
    <property type="match status" value="1"/>
</dbReference>
<dbReference type="Pfam" id="PF00015">
    <property type="entry name" value="MCPsignal"/>
    <property type="match status" value="1"/>
</dbReference>
<evidence type="ECO:0000256" key="5">
    <source>
        <dbReference type="SAM" id="MobiDB-lite"/>
    </source>
</evidence>